<organism evidence="4 5">
    <name type="scientific">Lolium multiflorum</name>
    <name type="common">Italian ryegrass</name>
    <name type="synonym">Lolium perenne subsp. multiflorum</name>
    <dbReference type="NCBI Taxonomy" id="4521"/>
    <lineage>
        <taxon>Eukaryota</taxon>
        <taxon>Viridiplantae</taxon>
        <taxon>Streptophyta</taxon>
        <taxon>Embryophyta</taxon>
        <taxon>Tracheophyta</taxon>
        <taxon>Spermatophyta</taxon>
        <taxon>Magnoliopsida</taxon>
        <taxon>Liliopsida</taxon>
        <taxon>Poales</taxon>
        <taxon>Poaceae</taxon>
        <taxon>BOP clade</taxon>
        <taxon>Pooideae</taxon>
        <taxon>Poodae</taxon>
        <taxon>Poeae</taxon>
        <taxon>Poeae Chloroplast Group 2 (Poeae type)</taxon>
        <taxon>Loliodinae</taxon>
        <taxon>Loliinae</taxon>
        <taxon>Lolium</taxon>
    </lineage>
</organism>
<comment type="caution">
    <text evidence="4">The sequence shown here is derived from an EMBL/GenBank/DDBJ whole genome shotgun (WGS) entry which is preliminary data.</text>
</comment>
<evidence type="ECO:0000256" key="2">
    <source>
        <dbReference type="SAM" id="SignalP"/>
    </source>
</evidence>
<keyword evidence="1" id="KW-0812">Transmembrane</keyword>
<keyword evidence="5" id="KW-1185">Reference proteome</keyword>
<dbReference type="Proteomes" id="UP001231189">
    <property type="component" value="Unassembled WGS sequence"/>
</dbReference>
<evidence type="ECO:0000256" key="1">
    <source>
        <dbReference type="SAM" id="Phobius"/>
    </source>
</evidence>
<evidence type="ECO:0000313" key="4">
    <source>
        <dbReference type="EMBL" id="KAK1605710.1"/>
    </source>
</evidence>
<feature type="transmembrane region" description="Helical" evidence="1">
    <location>
        <begin position="276"/>
        <end position="294"/>
    </location>
</feature>
<evidence type="ECO:0000259" key="3">
    <source>
        <dbReference type="Pfam" id="PF01693"/>
    </source>
</evidence>
<dbReference type="Gene3D" id="3.40.970.10">
    <property type="entry name" value="Ribonuclease H1, N-terminal domain"/>
    <property type="match status" value="1"/>
</dbReference>
<dbReference type="InterPro" id="IPR037056">
    <property type="entry name" value="RNase_H1_N_sf"/>
</dbReference>
<protein>
    <recommendedName>
        <fullName evidence="3">Ribonuclease H1 N-terminal domain-containing protein</fullName>
    </recommendedName>
</protein>
<evidence type="ECO:0000313" key="5">
    <source>
        <dbReference type="Proteomes" id="UP001231189"/>
    </source>
</evidence>
<keyword evidence="1" id="KW-1133">Transmembrane helix</keyword>
<dbReference type="AlphaFoldDB" id="A0AAD8QNT0"/>
<feature type="signal peptide" evidence="2">
    <location>
        <begin position="1"/>
        <end position="21"/>
    </location>
</feature>
<reference evidence="4" key="1">
    <citation type="submission" date="2023-07" db="EMBL/GenBank/DDBJ databases">
        <title>A chromosome-level genome assembly of Lolium multiflorum.</title>
        <authorList>
            <person name="Chen Y."/>
            <person name="Copetti D."/>
            <person name="Kolliker R."/>
            <person name="Studer B."/>
        </authorList>
    </citation>
    <scope>NUCLEOTIDE SEQUENCE</scope>
    <source>
        <strain evidence="4">02402/16</strain>
        <tissue evidence="4">Leaf</tissue>
    </source>
</reference>
<feature type="chain" id="PRO_5041908559" description="Ribonuclease H1 N-terminal domain-containing protein" evidence="2">
    <location>
        <begin position="22"/>
        <end position="295"/>
    </location>
</feature>
<dbReference type="InterPro" id="IPR011320">
    <property type="entry name" value="RNase_H1_N"/>
</dbReference>
<accession>A0AAD8QNT0</accession>
<name>A0AAD8QNT0_LOLMU</name>
<dbReference type="EMBL" id="JAUUTY010000007">
    <property type="protein sequence ID" value="KAK1605710.1"/>
    <property type="molecule type" value="Genomic_DNA"/>
</dbReference>
<dbReference type="SUPFAM" id="SSF55658">
    <property type="entry name" value="L9 N-domain-like"/>
    <property type="match status" value="1"/>
</dbReference>
<keyword evidence="1" id="KW-0472">Membrane</keyword>
<keyword evidence="2" id="KW-0732">Signal</keyword>
<dbReference type="InterPro" id="IPR009027">
    <property type="entry name" value="Ribosomal_bL9/RNase_H1_N"/>
</dbReference>
<dbReference type="Pfam" id="PF01693">
    <property type="entry name" value="Cauli_VI"/>
    <property type="match status" value="1"/>
</dbReference>
<gene>
    <name evidence="4" type="ORF">QYE76_029383</name>
</gene>
<proteinExistence type="predicted"/>
<feature type="domain" description="Ribonuclease H1 N-terminal" evidence="3">
    <location>
        <begin position="215"/>
        <end position="254"/>
    </location>
</feature>
<sequence length="295" mass="33960">MLHFTAVRLVALSLSSQIVKEGTPGITIMDPFYMRESIICNAGDRAIATKQVEDFLLANIKKSGILIPYFPEDKFCTLIVVHPQHSHAIYLDSGRDKKKDYAHIKALLNDALTGFANKAGPLKMQEYIKNADDMLLPESLRDKFANMADVPDRLLRENRGRIQQLICTIILHDVNNRSGAFFYGYGLPPNEEIDLRLVMSRDERPFNTLKMPTTYVVYKGRVPGVYDDWEDCRRQVHRFSGNNYKGYPTRVEAEGRYARYLAGEVRDMRRNRMKTMAFVMMLIVTMLVMFYVIVV</sequence>